<organism evidence="2 3">
    <name type="scientific">Escherichia coli</name>
    <dbReference type="NCBI Taxonomy" id="562"/>
    <lineage>
        <taxon>Bacteria</taxon>
        <taxon>Pseudomonadati</taxon>
        <taxon>Pseudomonadota</taxon>
        <taxon>Gammaproteobacteria</taxon>
        <taxon>Enterobacterales</taxon>
        <taxon>Enterobacteriaceae</taxon>
        <taxon>Escherichia</taxon>
    </lineage>
</organism>
<evidence type="ECO:0000256" key="1">
    <source>
        <dbReference type="SAM" id="Phobius"/>
    </source>
</evidence>
<name>A0A3P5DT92_ECOLX</name>
<keyword evidence="1" id="KW-0812">Transmembrane</keyword>
<dbReference type="EMBL" id="UWXJ01000001">
    <property type="protein sequence ID" value="VCY85179.1"/>
    <property type="molecule type" value="Genomic_DNA"/>
</dbReference>
<sequence>MLAQLFEQLFQSIDSTLITNIFIWAVIFVFLSAWWCDKKNIHSKFREYAPTLMGALGILVLSLVLLLVYSILIPKVLIPASPYY</sequence>
<dbReference type="AlphaFoldDB" id="A0A3P5DT92"/>
<evidence type="ECO:0000313" key="2">
    <source>
        <dbReference type="EMBL" id="VCY85179.1"/>
    </source>
</evidence>
<keyword evidence="1" id="KW-0472">Membrane</keyword>
<evidence type="ECO:0000313" key="3">
    <source>
        <dbReference type="Proteomes" id="UP000281521"/>
    </source>
</evidence>
<gene>
    <name evidence="2" type="ORF">BANRA_03879</name>
</gene>
<proteinExistence type="predicted"/>
<feature type="transmembrane region" description="Helical" evidence="1">
    <location>
        <begin position="48"/>
        <end position="72"/>
    </location>
</feature>
<keyword evidence="1" id="KW-1133">Transmembrane helix</keyword>
<protein>
    <submittedName>
        <fullName evidence="2">Uncharacterized protein</fullName>
    </submittedName>
</protein>
<feature type="transmembrane region" description="Helical" evidence="1">
    <location>
        <begin position="17"/>
        <end position="36"/>
    </location>
</feature>
<accession>A0A3P5DT92</accession>
<reference evidence="2 3" key="1">
    <citation type="submission" date="2018-10" db="EMBL/GenBank/DDBJ databases">
        <authorList>
            <person name="Noll B N."/>
        </authorList>
    </citation>
    <scope>NUCLEOTIDE SEQUENCE [LARGE SCALE GENOMIC DNA]</scope>
    <source>
        <strain evidence="2">Ecoli022</strain>
    </source>
</reference>
<dbReference type="Proteomes" id="UP000281521">
    <property type="component" value="Unassembled WGS sequence"/>
</dbReference>